<dbReference type="GO" id="GO:0005886">
    <property type="term" value="C:plasma membrane"/>
    <property type="evidence" value="ECO:0007669"/>
    <property type="project" value="UniProtKB-SubCell"/>
</dbReference>
<feature type="transmembrane region" description="Helical" evidence="13">
    <location>
        <begin position="6"/>
        <end position="22"/>
    </location>
</feature>
<reference evidence="14" key="1">
    <citation type="journal article" date="2014" name="Front. Microbiol.">
        <title>High frequency of phylogenetically diverse reductive dehalogenase-homologous genes in deep subseafloor sedimentary metagenomes.</title>
        <authorList>
            <person name="Kawai M."/>
            <person name="Futagami T."/>
            <person name="Toyoda A."/>
            <person name="Takaki Y."/>
            <person name="Nishi S."/>
            <person name="Hori S."/>
            <person name="Arai W."/>
            <person name="Tsubouchi T."/>
            <person name="Morono Y."/>
            <person name="Uchiyama I."/>
            <person name="Ito T."/>
            <person name="Fujiyama A."/>
            <person name="Inagaki F."/>
            <person name="Takami H."/>
        </authorList>
    </citation>
    <scope>NUCLEOTIDE SEQUENCE</scope>
    <source>
        <strain evidence="14">Expedition CK06-06</strain>
    </source>
</reference>
<evidence type="ECO:0000256" key="12">
    <source>
        <dbReference type="ARBA" id="ARBA00023136"/>
    </source>
</evidence>
<dbReference type="GO" id="GO:0016682">
    <property type="term" value="F:oxidoreductase activity, acting on diphenols and related substances as donors, oxygen as acceptor"/>
    <property type="evidence" value="ECO:0007669"/>
    <property type="project" value="TreeGrafter"/>
</dbReference>
<dbReference type="Pfam" id="PF01654">
    <property type="entry name" value="Cyt_bd_oxida_I"/>
    <property type="match status" value="1"/>
</dbReference>
<keyword evidence="7 13" id="KW-0812">Transmembrane</keyword>
<evidence type="ECO:0008006" key="15">
    <source>
        <dbReference type="Google" id="ProtNLM"/>
    </source>
</evidence>
<dbReference type="GO" id="GO:0019646">
    <property type="term" value="P:aerobic electron transport chain"/>
    <property type="evidence" value="ECO:0007669"/>
    <property type="project" value="InterPro"/>
</dbReference>
<feature type="non-terminal residue" evidence="14">
    <location>
        <position position="1"/>
    </location>
</feature>
<evidence type="ECO:0000256" key="8">
    <source>
        <dbReference type="ARBA" id="ARBA00022723"/>
    </source>
</evidence>
<accession>X1CD22</accession>
<keyword evidence="8" id="KW-0479">Metal-binding</keyword>
<gene>
    <name evidence="14" type="ORF">S01H4_42848</name>
</gene>
<evidence type="ECO:0000256" key="6">
    <source>
        <dbReference type="ARBA" id="ARBA00022617"/>
    </source>
</evidence>
<dbReference type="GO" id="GO:0046872">
    <property type="term" value="F:metal ion binding"/>
    <property type="evidence" value="ECO:0007669"/>
    <property type="project" value="UniProtKB-KW"/>
</dbReference>
<proteinExistence type="inferred from homology"/>
<evidence type="ECO:0000256" key="4">
    <source>
        <dbReference type="ARBA" id="ARBA00022475"/>
    </source>
</evidence>
<evidence type="ECO:0000256" key="7">
    <source>
        <dbReference type="ARBA" id="ARBA00022692"/>
    </source>
</evidence>
<dbReference type="GO" id="GO:0009055">
    <property type="term" value="F:electron transfer activity"/>
    <property type="evidence" value="ECO:0007669"/>
    <property type="project" value="InterPro"/>
</dbReference>
<evidence type="ECO:0000256" key="5">
    <source>
        <dbReference type="ARBA" id="ARBA00022519"/>
    </source>
</evidence>
<keyword evidence="11" id="KW-0408">Iron</keyword>
<dbReference type="InterPro" id="IPR003782">
    <property type="entry name" value="SCO1/SenC"/>
</dbReference>
<dbReference type="PANTHER" id="PTHR30365:SF0">
    <property type="entry name" value="CYTOCHROME BD-I UBIQUINOL OXIDASE SUBUNIT 1"/>
    <property type="match status" value="1"/>
</dbReference>
<comment type="similarity">
    <text evidence="2">Belongs to the SCO1/2 family.</text>
</comment>
<dbReference type="InterPro" id="IPR002585">
    <property type="entry name" value="Cyt-d_ubiquinol_oxidase_su_1"/>
</dbReference>
<dbReference type="GO" id="GO:0020037">
    <property type="term" value="F:heme binding"/>
    <property type="evidence" value="ECO:0007669"/>
    <property type="project" value="TreeGrafter"/>
</dbReference>
<evidence type="ECO:0000256" key="9">
    <source>
        <dbReference type="ARBA" id="ARBA00022982"/>
    </source>
</evidence>
<keyword evidence="5" id="KW-0997">Cell inner membrane</keyword>
<dbReference type="EMBL" id="BART01023575">
    <property type="protein sequence ID" value="GAG94168.1"/>
    <property type="molecule type" value="Genomic_DNA"/>
</dbReference>
<evidence type="ECO:0000256" key="10">
    <source>
        <dbReference type="ARBA" id="ARBA00022989"/>
    </source>
</evidence>
<keyword evidence="6" id="KW-0349">Heme</keyword>
<evidence type="ECO:0000313" key="14">
    <source>
        <dbReference type="EMBL" id="GAG94168.1"/>
    </source>
</evidence>
<name>X1CD22_9ZZZZ</name>
<keyword evidence="12 13" id="KW-0472">Membrane</keyword>
<keyword evidence="10 13" id="KW-1133">Transmembrane helix</keyword>
<feature type="transmembrane region" description="Helical" evidence="13">
    <location>
        <begin position="239"/>
        <end position="257"/>
    </location>
</feature>
<comment type="caution">
    <text evidence="14">The sequence shown here is derived from an EMBL/GenBank/DDBJ whole genome shotgun (WGS) entry which is preliminary data.</text>
</comment>
<dbReference type="InterPro" id="IPR036249">
    <property type="entry name" value="Thioredoxin-like_sf"/>
</dbReference>
<dbReference type="AlphaFoldDB" id="X1CD22"/>
<dbReference type="Gene3D" id="3.40.30.10">
    <property type="entry name" value="Glutaredoxin"/>
    <property type="match status" value="1"/>
</dbReference>
<evidence type="ECO:0000256" key="11">
    <source>
        <dbReference type="ARBA" id="ARBA00023004"/>
    </source>
</evidence>
<organism evidence="14">
    <name type="scientific">marine sediment metagenome</name>
    <dbReference type="NCBI Taxonomy" id="412755"/>
    <lineage>
        <taxon>unclassified sequences</taxon>
        <taxon>metagenomes</taxon>
        <taxon>ecological metagenomes</taxon>
    </lineage>
</organism>
<sequence>FVPLTIGLSFILAFMETLYVRTGDEKWKSITKFWMTLFGINFAIGVATGIMVIDEKNQTTNLAALIDKPTIINLVYYRCPGICSPLMEGLADVMDKVDLELGKDYQVLTISFDPRESIELAHRKKNNYLNLMSSPEPAREHWKFFVSDSANIARLTGAVGFKYKKTGNDFIHAATIVIVSPDGKITRYLNGTYFLPFELTLAITEASEGISAPTINRILQFCFAYDPVGQKYVLSMTRVSLPIITLTAIIIVLILVVRTSRKKKIQQ</sequence>
<evidence type="ECO:0000256" key="1">
    <source>
        <dbReference type="ARBA" id="ARBA00004429"/>
    </source>
</evidence>
<comment type="subcellular location">
    <subcellularLocation>
        <location evidence="1">Cell inner membrane</location>
        <topology evidence="1">Multi-pass membrane protein</topology>
    </subcellularLocation>
</comment>
<evidence type="ECO:0000256" key="13">
    <source>
        <dbReference type="SAM" id="Phobius"/>
    </source>
</evidence>
<keyword evidence="3" id="KW-0813">Transport</keyword>
<keyword evidence="4" id="KW-1003">Cell membrane</keyword>
<evidence type="ECO:0000256" key="3">
    <source>
        <dbReference type="ARBA" id="ARBA00022448"/>
    </source>
</evidence>
<keyword evidence="9" id="KW-0249">Electron transport</keyword>
<dbReference type="Pfam" id="PF02630">
    <property type="entry name" value="SCO1-SenC"/>
    <property type="match status" value="1"/>
</dbReference>
<dbReference type="PANTHER" id="PTHR30365">
    <property type="entry name" value="CYTOCHROME D UBIQUINOL OXIDASE"/>
    <property type="match status" value="1"/>
</dbReference>
<dbReference type="CDD" id="cd02968">
    <property type="entry name" value="SCO"/>
    <property type="match status" value="1"/>
</dbReference>
<evidence type="ECO:0000256" key="2">
    <source>
        <dbReference type="ARBA" id="ARBA00010996"/>
    </source>
</evidence>
<protein>
    <recommendedName>
        <fullName evidence="15">Thioredoxin domain-containing protein</fullName>
    </recommendedName>
</protein>
<feature type="transmembrane region" description="Helical" evidence="13">
    <location>
        <begin position="34"/>
        <end position="53"/>
    </location>
</feature>
<dbReference type="GO" id="GO:0070069">
    <property type="term" value="C:cytochrome complex"/>
    <property type="evidence" value="ECO:0007669"/>
    <property type="project" value="InterPro"/>
</dbReference>
<dbReference type="SUPFAM" id="SSF52833">
    <property type="entry name" value="Thioredoxin-like"/>
    <property type="match status" value="1"/>
</dbReference>